<dbReference type="Pfam" id="PF00160">
    <property type="entry name" value="Pro_isomerase"/>
    <property type="match status" value="1"/>
</dbReference>
<evidence type="ECO:0000259" key="3">
    <source>
        <dbReference type="PROSITE" id="PS50072"/>
    </source>
</evidence>
<comment type="caution">
    <text evidence="4">The sequence shown here is derived from an EMBL/GenBank/DDBJ whole genome shotgun (WGS) entry which is preliminary data.</text>
</comment>
<dbReference type="EMBL" id="MPUH01000161">
    <property type="protein sequence ID" value="OMJ88028.1"/>
    <property type="molecule type" value="Genomic_DNA"/>
</dbReference>
<evidence type="ECO:0000256" key="1">
    <source>
        <dbReference type="SAM" id="Coils"/>
    </source>
</evidence>
<name>A0A1R2CG77_9CILI</name>
<dbReference type="PRINTS" id="PR00153">
    <property type="entry name" value="CSAPPISMRASE"/>
</dbReference>
<dbReference type="OrthoDB" id="193499at2759"/>
<dbReference type="SUPFAM" id="SSF50891">
    <property type="entry name" value="Cyclophilin-like"/>
    <property type="match status" value="1"/>
</dbReference>
<sequence>MSYIELYGLIRCGSFHQGRSILKGLSNEIRSYTEGMLEADWELFQQKKYNKVDPDLEVLCYLDNILIGGIIELSQLAIEKYKYIENTSQSVFTSEAESSYIQKISNPSKKYVLWHIKIGESPEKKIVIELDVQNCPRTCENFWQLSNGFKDLNYSGSIIHRIIQDGYIEGGFINTASGKSHSSIYGEFFADENYSYLHDKPGVIGMSKFGRNENGSLFYIALRPLLHLNGRMVAFGRVVEGMDVIKTISTLPHANQRPITNVVITKSQDYLSILMPTAHESRPKSHKDQGSSKLENADLETLIARREAIVKEIESTRQELEQQKILRNMISELIAEMTA</sequence>
<evidence type="ECO:0000313" key="5">
    <source>
        <dbReference type="Proteomes" id="UP000187209"/>
    </source>
</evidence>
<dbReference type="Proteomes" id="UP000187209">
    <property type="component" value="Unassembled WGS sequence"/>
</dbReference>
<gene>
    <name evidence="4" type="ORF">SteCoe_10097</name>
</gene>
<accession>A0A1R2CG77</accession>
<dbReference type="GO" id="GO:0005737">
    <property type="term" value="C:cytoplasm"/>
    <property type="evidence" value="ECO:0007669"/>
    <property type="project" value="TreeGrafter"/>
</dbReference>
<dbReference type="GO" id="GO:0003755">
    <property type="term" value="F:peptidyl-prolyl cis-trans isomerase activity"/>
    <property type="evidence" value="ECO:0007669"/>
    <property type="project" value="InterPro"/>
</dbReference>
<evidence type="ECO:0000313" key="4">
    <source>
        <dbReference type="EMBL" id="OMJ88028.1"/>
    </source>
</evidence>
<organism evidence="4 5">
    <name type="scientific">Stentor coeruleus</name>
    <dbReference type="NCBI Taxonomy" id="5963"/>
    <lineage>
        <taxon>Eukaryota</taxon>
        <taxon>Sar</taxon>
        <taxon>Alveolata</taxon>
        <taxon>Ciliophora</taxon>
        <taxon>Postciliodesmatophora</taxon>
        <taxon>Heterotrichea</taxon>
        <taxon>Heterotrichida</taxon>
        <taxon>Stentoridae</taxon>
        <taxon>Stentor</taxon>
    </lineage>
</organism>
<feature type="region of interest" description="Disordered" evidence="2">
    <location>
        <begin position="277"/>
        <end position="296"/>
    </location>
</feature>
<protein>
    <recommendedName>
        <fullName evidence="3">PPIase cyclophilin-type domain-containing protein</fullName>
    </recommendedName>
</protein>
<dbReference type="InterPro" id="IPR002130">
    <property type="entry name" value="Cyclophilin-type_PPIase_dom"/>
</dbReference>
<evidence type="ECO:0000256" key="2">
    <source>
        <dbReference type="SAM" id="MobiDB-lite"/>
    </source>
</evidence>
<feature type="compositionally biased region" description="Basic and acidic residues" evidence="2">
    <location>
        <begin position="279"/>
        <end position="290"/>
    </location>
</feature>
<proteinExistence type="predicted"/>
<feature type="coiled-coil region" evidence="1">
    <location>
        <begin position="299"/>
        <end position="326"/>
    </location>
</feature>
<dbReference type="AlphaFoldDB" id="A0A1R2CG77"/>
<reference evidence="4 5" key="1">
    <citation type="submission" date="2016-11" db="EMBL/GenBank/DDBJ databases">
        <title>The macronuclear genome of Stentor coeruleus: a giant cell with tiny introns.</title>
        <authorList>
            <person name="Slabodnick M."/>
            <person name="Ruby J.G."/>
            <person name="Reiff S.B."/>
            <person name="Swart E.C."/>
            <person name="Gosai S."/>
            <person name="Prabakaran S."/>
            <person name="Witkowska E."/>
            <person name="Larue G.E."/>
            <person name="Fisher S."/>
            <person name="Freeman R.M."/>
            <person name="Gunawardena J."/>
            <person name="Chu W."/>
            <person name="Stover N.A."/>
            <person name="Gregory B.D."/>
            <person name="Nowacki M."/>
            <person name="Derisi J."/>
            <person name="Roy S.W."/>
            <person name="Marshall W.F."/>
            <person name="Sood P."/>
        </authorList>
    </citation>
    <scope>NUCLEOTIDE SEQUENCE [LARGE SCALE GENOMIC DNA]</scope>
    <source>
        <strain evidence="4">WM001</strain>
    </source>
</reference>
<dbReference type="PANTHER" id="PTHR11071">
    <property type="entry name" value="PEPTIDYL-PROLYL CIS-TRANS ISOMERASE"/>
    <property type="match status" value="1"/>
</dbReference>
<dbReference type="PROSITE" id="PS50072">
    <property type="entry name" value="CSA_PPIASE_2"/>
    <property type="match status" value="1"/>
</dbReference>
<feature type="domain" description="PPIase cyclophilin-type" evidence="3">
    <location>
        <begin position="113"/>
        <end position="269"/>
    </location>
</feature>
<dbReference type="Gene3D" id="2.40.100.10">
    <property type="entry name" value="Cyclophilin-like"/>
    <property type="match status" value="1"/>
</dbReference>
<dbReference type="InterPro" id="IPR029000">
    <property type="entry name" value="Cyclophilin-like_dom_sf"/>
</dbReference>
<keyword evidence="5" id="KW-1185">Reference proteome</keyword>
<keyword evidence="1" id="KW-0175">Coiled coil</keyword>
<dbReference type="PANTHER" id="PTHR11071:SF561">
    <property type="entry name" value="PEPTIDYL-PROLYL CIS-TRANS ISOMERASE D-RELATED"/>
    <property type="match status" value="1"/>
</dbReference>